<keyword evidence="2" id="KW-1185">Reference proteome</keyword>
<accession>A0A1L9RQA1</accession>
<dbReference type="Proteomes" id="UP000184383">
    <property type="component" value="Unassembled WGS sequence"/>
</dbReference>
<name>A0A1L9RQA1_ASPWE</name>
<evidence type="ECO:0008006" key="3">
    <source>
        <dbReference type="Google" id="ProtNLM"/>
    </source>
</evidence>
<dbReference type="VEuPathDB" id="FungiDB:ASPWEDRAFT_26425"/>
<dbReference type="AlphaFoldDB" id="A0A1L9RQA1"/>
<evidence type="ECO:0000313" key="2">
    <source>
        <dbReference type="Proteomes" id="UP000184383"/>
    </source>
</evidence>
<dbReference type="Pfam" id="PF10042">
    <property type="entry name" value="DUF2278"/>
    <property type="match status" value="1"/>
</dbReference>
<organism evidence="1 2">
    <name type="scientific">Aspergillus wentii DTO 134E9</name>
    <dbReference type="NCBI Taxonomy" id="1073089"/>
    <lineage>
        <taxon>Eukaryota</taxon>
        <taxon>Fungi</taxon>
        <taxon>Dikarya</taxon>
        <taxon>Ascomycota</taxon>
        <taxon>Pezizomycotina</taxon>
        <taxon>Eurotiomycetes</taxon>
        <taxon>Eurotiomycetidae</taxon>
        <taxon>Eurotiales</taxon>
        <taxon>Aspergillaceae</taxon>
        <taxon>Aspergillus</taxon>
        <taxon>Aspergillus subgen. Cremei</taxon>
    </lineage>
</organism>
<dbReference type="GeneID" id="63748700"/>
<dbReference type="EMBL" id="KV878211">
    <property type="protein sequence ID" value="OJJ36997.1"/>
    <property type="molecule type" value="Genomic_DNA"/>
</dbReference>
<sequence>MSIPHYGVWVAYPTHFIAQSARQDPKSPHVYLKFDHSKENEAAINVKSLDRDGRLAFWFRRDFDHPITQHLEQLNHGFHPIQSHRRGPVHGIDYLRTDGLFNPESAKLLPHDIPGAHNDVLDNLEPILNDAIHQRATAYIFGSSYGTGIHDIHMNQGSFPQFDNGVYQDGALFFRFPDGHWEAVFMAFASQRLPTNEETGEFVHGSKTLAQILGDD</sequence>
<dbReference type="OrthoDB" id="2580841at2759"/>
<reference evidence="2" key="1">
    <citation type="journal article" date="2017" name="Genome Biol.">
        <title>Comparative genomics reveals high biological diversity and specific adaptations in the industrially and medically important fungal genus Aspergillus.</title>
        <authorList>
            <person name="de Vries R.P."/>
            <person name="Riley R."/>
            <person name="Wiebenga A."/>
            <person name="Aguilar-Osorio G."/>
            <person name="Amillis S."/>
            <person name="Uchima C.A."/>
            <person name="Anderluh G."/>
            <person name="Asadollahi M."/>
            <person name="Askin M."/>
            <person name="Barry K."/>
            <person name="Battaglia E."/>
            <person name="Bayram O."/>
            <person name="Benocci T."/>
            <person name="Braus-Stromeyer S.A."/>
            <person name="Caldana C."/>
            <person name="Canovas D."/>
            <person name="Cerqueira G.C."/>
            <person name="Chen F."/>
            <person name="Chen W."/>
            <person name="Choi C."/>
            <person name="Clum A."/>
            <person name="Dos Santos R.A."/>
            <person name="Damasio A.R."/>
            <person name="Diallinas G."/>
            <person name="Emri T."/>
            <person name="Fekete E."/>
            <person name="Flipphi M."/>
            <person name="Freyberg S."/>
            <person name="Gallo A."/>
            <person name="Gournas C."/>
            <person name="Habgood R."/>
            <person name="Hainaut M."/>
            <person name="Harispe M.L."/>
            <person name="Henrissat B."/>
            <person name="Hilden K.S."/>
            <person name="Hope R."/>
            <person name="Hossain A."/>
            <person name="Karabika E."/>
            <person name="Karaffa L."/>
            <person name="Karanyi Z."/>
            <person name="Krasevec N."/>
            <person name="Kuo A."/>
            <person name="Kusch H."/>
            <person name="LaButti K."/>
            <person name="Lagendijk E.L."/>
            <person name="Lapidus A."/>
            <person name="Levasseur A."/>
            <person name="Lindquist E."/>
            <person name="Lipzen A."/>
            <person name="Logrieco A.F."/>
            <person name="MacCabe A."/>
            <person name="Maekelae M.R."/>
            <person name="Malavazi I."/>
            <person name="Melin P."/>
            <person name="Meyer V."/>
            <person name="Mielnichuk N."/>
            <person name="Miskei M."/>
            <person name="Molnar A.P."/>
            <person name="Mule G."/>
            <person name="Ngan C.Y."/>
            <person name="Orejas M."/>
            <person name="Orosz E."/>
            <person name="Ouedraogo J.P."/>
            <person name="Overkamp K.M."/>
            <person name="Park H.-S."/>
            <person name="Perrone G."/>
            <person name="Piumi F."/>
            <person name="Punt P.J."/>
            <person name="Ram A.F."/>
            <person name="Ramon A."/>
            <person name="Rauscher S."/>
            <person name="Record E."/>
            <person name="Riano-Pachon D.M."/>
            <person name="Robert V."/>
            <person name="Roehrig J."/>
            <person name="Ruller R."/>
            <person name="Salamov A."/>
            <person name="Salih N.S."/>
            <person name="Samson R.A."/>
            <person name="Sandor E."/>
            <person name="Sanguinetti M."/>
            <person name="Schuetze T."/>
            <person name="Sepcic K."/>
            <person name="Shelest E."/>
            <person name="Sherlock G."/>
            <person name="Sophianopoulou V."/>
            <person name="Squina F.M."/>
            <person name="Sun H."/>
            <person name="Susca A."/>
            <person name="Todd R.B."/>
            <person name="Tsang A."/>
            <person name="Unkles S.E."/>
            <person name="van de Wiele N."/>
            <person name="van Rossen-Uffink D."/>
            <person name="Oliveira J.V."/>
            <person name="Vesth T.C."/>
            <person name="Visser J."/>
            <person name="Yu J.-H."/>
            <person name="Zhou M."/>
            <person name="Andersen M.R."/>
            <person name="Archer D.B."/>
            <person name="Baker S.E."/>
            <person name="Benoit I."/>
            <person name="Brakhage A.A."/>
            <person name="Braus G.H."/>
            <person name="Fischer R."/>
            <person name="Frisvad J.C."/>
            <person name="Goldman G.H."/>
            <person name="Houbraken J."/>
            <person name="Oakley B."/>
            <person name="Pocsi I."/>
            <person name="Scazzocchio C."/>
            <person name="Seiboth B."/>
            <person name="vanKuyk P.A."/>
            <person name="Wortman J."/>
            <person name="Dyer P.S."/>
            <person name="Grigoriev I.V."/>
        </authorList>
    </citation>
    <scope>NUCLEOTIDE SEQUENCE [LARGE SCALE GENOMIC DNA]</scope>
    <source>
        <strain evidence="2">DTO 134E9</strain>
    </source>
</reference>
<protein>
    <recommendedName>
        <fullName evidence="3">DUF2278 domain-containing protein</fullName>
    </recommendedName>
</protein>
<gene>
    <name evidence="1" type="ORF">ASPWEDRAFT_26425</name>
</gene>
<dbReference type="STRING" id="1073089.A0A1L9RQA1"/>
<dbReference type="RefSeq" id="XP_040690673.1">
    <property type="nucleotide sequence ID" value="XM_040832852.1"/>
</dbReference>
<dbReference type="InterPro" id="IPR019268">
    <property type="entry name" value="DUF2278"/>
</dbReference>
<proteinExistence type="predicted"/>
<evidence type="ECO:0000313" key="1">
    <source>
        <dbReference type="EMBL" id="OJJ36997.1"/>
    </source>
</evidence>